<dbReference type="InterPro" id="IPR000447">
    <property type="entry name" value="G3P_DH_FAD-dep"/>
</dbReference>
<feature type="domain" description="EF-hand" evidence="15">
    <location>
        <begin position="625"/>
        <end position="660"/>
    </location>
</feature>
<dbReference type="FunFam" id="1.10.238.10:FF:000397">
    <property type="entry name" value="Glycerol-3-phosphate dehydrogenase"/>
    <property type="match status" value="1"/>
</dbReference>
<dbReference type="PROSITE" id="PS00977">
    <property type="entry name" value="FAD_G3PDH_1"/>
    <property type="match status" value="1"/>
</dbReference>
<dbReference type="Gene3D" id="1.10.238.10">
    <property type="entry name" value="EF-hand"/>
    <property type="match status" value="1"/>
</dbReference>
<evidence type="ECO:0000256" key="7">
    <source>
        <dbReference type="ARBA" id="ARBA00022723"/>
    </source>
</evidence>
<dbReference type="EMBL" id="GEDV01005035">
    <property type="protein sequence ID" value="JAP83522.1"/>
    <property type="molecule type" value="Transcribed_RNA"/>
</dbReference>
<dbReference type="EC" id="1.1.5.3" evidence="5 14"/>
<dbReference type="PANTHER" id="PTHR11985:SF15">
    <property type="entry name" value="GLYCEROL-3-PHOSPHATE DEHYDROGENASE, MITOCHONDRIAL"/>
    <property type="match status" value="1"/>
</dbReference>
<keyword evidence="11" id="KW-0809">Transit peptide</keyword>
<protein>
    <recommendedName>
        <fullName evidence="5 14">Glycerol-3-phosphate dehydrogenase</fullName>
        <ecNumber evidence="5 14">1.1.5.3</ecNumber>
    </recommendedName>
</protein>
<dbReference type="SUPFAM" id="SSF54373">
    <property type="entry name" value="FAD-linked reductases, C-terminal domain"/>
    <property type="match status" value="1"/>
</dbReference>
<dbReference type="PRINTS" id="PR01001">
    <property type="entry name" value="FADG3PDH"/>
</dbReference>
<evidence type="ECO:0000256" key="4">
    <source>
        <dbReference type="ARBA" id="ARBA00007330"/>
    </source>
</evidence>
<dbReference type="SUPFAM" id="SSF47473">
    <property type="entry name" value="EF-hand"/>
    <property type="match status" value="1"/>
</dbReference>
<evidence type="ECO:0000259" key="15">
    <source>
        <dbReference type="PROSITE" id="PS50222"/>
    </source>
</evidence>
<dbReference type="PROSITE" id="PS00018">
    <property type="entry name" value="EF_HAND_1"/>
    <property type="match status" value="1"/>
</dbReference>
<dbReference type="PANTHER" id="PTHR11985">
    <property type="entry name" value="GLYCEROL-3-PHOSPHATE DEHYDROGENASE"/>
    <property type="match status" value="1"/>
</dbReference>
<accession>A0A131YY95</accession>
<dbReference type="GO" id="GO:0005509">
    <property type="term" value="F:calcium ion binding"/>
    <property type="evidence" value="ECO:0007669"/>
    <property type="project" value="InterPro"/>
</dbReference>
<evidence type="ECO:0000256" key="2">
    <source>
        <dbReference type="ARBA" id="ARBA00004173"/>
    </source>
</evidence>
<dbReference type="InterPro" id="IPR038299">
    <property type="entry name" value="DAO_C_sf"/>
</dbReference>
<dbReference type="InterPro" id="IPR036188">
    <property type="entry name" value="FAD/NAD-bd_sf"/>
</dbReference>
<dbReference type="InterPro" id="IPR011992">
    <property type="entry name" value="EF-hand-dom_pair"/>
</dbReference>
<comment type="pathway">
    <text evidence="3">Polyol metabolism; glycerol degradation.</text>
</comment>
<comment type="subcellular location">
    <subcellularLocation>
        <location evidence="2">Mitochondrion</location>
    </subcellularLocation>
</comment>
<dbReference type="Pfam" id="PF01266">
    <property type="entry name" value="DAO"/>
    <property type="match status" value="1"/>
</dbReference>
<dbReference type="Pfam" id="PF13499">
    <property type="entry name" value="EF-hand_7"/>
    <property type="match status" value="1"/>
</dbReference>
<dbReference type="GO" id="GO:0005739">
    <property type="term" value="C:mitochondrion"/>
    <property type="evidence" value="ECO:0007669"/>
    <property type="project" value="UniProtKB-SubCell"/>
</dbReference>
<organism evidence="16">
    <name type="scientific">Rhipicephalus appendiculatus</name>
    <name type="common">Brown ear tick</name>
    <dbReference type="NCBI Taxonomy" id="34631"/>
    <lineage>
        <taxon>Eukaryota</taxon>
        <taxon>Metazoa</taxon>
        <taxon>Ecdysozoa</taxon>
        <taxon>Arthropoda</taxon>
        <taxon>Chelicerata</taxon>
        <taxon>Arachnida</taxon>
        <taxon>Acari</taxon>
        <taxon>Parasitiformes</taxon>
        <taxon>Ixodida</taxon>
        <taxon>Ixodoidea</taxon>
        <taxon>Ixodidae</taxon>
        <taxon>Rhipicephalinae</taxon>
        <taxon>Rhipicephalus</taxon>
        <taxon>Rhipicephalus</taxon>
    </lineage>
</organism>
<evidence type="ECO:0000256" key="3">
    <source>
        <dbReference type="ARBA" id="ARBA00004745"/>
    </source>
</evidence>
<evidence type="ECO:0000256" key="6">
    <source>
        <dbReference type="ARBA" id="ARBA00022630"/>
    </source>
</evidence>
<comment type="catalytic activity">
    <reaction evidence="14">
        <text>a quinone + sn-glycerol 3-phosphate = dihydroxyacetone phosphate + a quinol</text>
        <dbReference type="Rhea" id="RHEA:18977"/>
        <dbReference type="ChEBI" id="CHEBI:24646"/>
        <dbReference type="ChEBI" id="CHEBI:57597"/>
        <dbReference type="ChEBI" id="CHEBI:57642"/>
        <dbReference type="ChEBI" id="CHEBI:132124"/>
        <dbReference type="EC" id="1.1.5.3"/>
    </reaction>
</comment>
<evidence type="ECO:0000256" key="1">
    <source>
        <dbReference type="ARBA" id="ARBA00001974"/>
    </source>
</evidence>
<dbReference type="FunFam" id="3.30.9.10:FF:000001">
    <property type="entry name" value="Glycerol-3-phosphate dehydrogenase"/>
    <property type="match status" value="1"/>
</dbReference>
<evidence type="ECO:0000256" key="12">
    <source>
        <dbReference type="ARBA" id="ARBA00023002"/>
    </source>
</evidence>
<dbReference type="FunFam" id="1.10.8.870:FF:000001">
    <property type="entry name" value="Glycerol-3-phosphate dehydrogenase"/>
    <property type="match status" value="1"/>
</dbReference>
<dbReference type="Gene3D" id="3.30.9.10">
    <property type="entry name" value="D-Amino Acid Oxidase, subunit A, domain 2"/>
    <property type="match status" value="1"/>
</dbReference>
<keyword evidence="10" id="KW-0106">Calcium</keyword>
<dbReference type="InterPro" id="IPR031656">
    <property type="entry name" value="DAO_C"/>
</dbReference>
<evidence type="ECO:0000256" key="13">
    <source>
        <dbReference type="ARBA" id="ARBA00023128"/>
    </source>
</evidence>
<comment type="cofactor">
    <cofactor evidence="1 14">
        <name>FAD</name>
        <dbReference type="ChEBI" id="CHEBI:57692"/>
    </cofactor>
</comment>
<keyword evidence="13" id="KW-0496">Mitochondrion</keyword>
<evidence type="ECO:0000313" key="16">
    <source>
        <dbReference type="EMBL" id="JAP83522.1"/>
    </source>
</evidence>
<evidence type="ECO:0000256" key="8">
    <source>
        <dbReference type="ARBA" id="ARBA00022737"/>
    </source>
</evidence>
<evidence type="ECO:0000256" key="11">
    <source>
        <dbReference type="ARBA" id="ARBA00022946"/>
    </source>
</evidence>
<keyword evidence="7" id="KW-0479">Metal-binding</keyword>
<dbReference type="PROSITE" id="PS00978">
    <property type="entry name" value="FAD_G3PDH_2"/>
    <property type="match status" value="1"/>
</dbReference>
<keyword evidence="9" id="KW-0274">FAD</keyword>
<dbReference type="CDD" id="cd00051">
    <property type="entry name" value="EFh"/>
    <property type="match status" value="1"/>
</dbReference>
<proteinExistence type="inferred from homology"/>
<keyword evidence="12 14" id="KW-0560">Oxidoreductase</keyword>
<evidence type="ECO:0000256" key="5">
    <source>
        <dbReference type="ARBA" id="ARBA00013029"/>
    </source>
</evidence>
<reference evidence="16" key="1">
    <citation type="journal article" date="2016" name="Ticks Tick Borne Dis.">
        <title>De novo assembly and annotation of the salivary gland transcriptome of Rhipicephalus appendiculatus male and female ticks during blood feeding.</title>
        <authorList>
            <person name="de Castro M.H."/>
            <person name="de Klerk D."/>
            <person name="Pienaar R."/>
            <person name="Latif A.A."/>
            <person name="Rees D.J."/>
            <person name="Mans B.J."/>
        </authorList>
    </citation>
    <scope>NUCLEOTIDE SEQUENCE</scope>
    <source>
        <tissue evidence="16">Salivary glands</tissue>
    </source>
</reference>
<name>A0A131YY95_RHIAP</name>
<dbReference type="SMART" id="SM00054">
    <property type="entry name" value="EFh"/>
    <property type="match status" value="2"/>
</dbReference>
<comment type="similarity">
    <text evidence="4 14">Belongs to the FAD-dependent glycerol-3-phosphate dehydrogenase family.</text>
</comment>
<dbReference type="InterPro" id="IPR002048">
    <property type="entry name" value="EF_hand_dom"/>
</dbReference>
<evidence type="ECO:0000256" key="14">
    <source>
        <dbReference type="RuleBase" id="RU361217"/>
    </source>
</evidence>
<dbReference type="Pfam" id="PF16901">
    <property type="entry name" value="DAO_C"/>
    <property type="match status" value="1"/>
</dbReference>
<sequence length="724" mass="80516">MAARRLRTVAWIGGGSIVAAYGFTHFNELRRTPAAAVVEAADPKDAPTRPHLPLPTRAAQLKSLRETPEFDVLVIGGGATGAGVALDSVTRGLRTGLVETYDFSAGTSSRSTKLIHGGVRYLQKAIMNLDIDQYRMVREALQERANLLAIAPHLSSPLPIMLPIYRWWQVPYYWVGIKMYDVVAGKQCLKKSYFLSAKRCLELFPMLKKEHLCGGLVYYDGQHNDARMNVSIALTAARNGASIANHTSAVALLKKKDENGKEVVCGARVRDMLTGEEFNVRAKCVVNATGPFTDNIRRMDDPNCKPICQPSSGVHIILPDYYSPDNMGLLDPDTSDGRVIFFLPWENTTIAGTTDRPCAVTHYPAPTEDDIMFILSEVRHYLNQDVVVRRGDVLSAWAGIRPLVVDLNKSVPGKTEAIARNHIIYVSDSNLVTIAGGKWTTYRVMAEHTMDAAIKACGLKPQQKSQTLGFTLEGGHTWTPTLYIRLVQDFGLEPAVAKHLSRSYGDRAVSVAKLAALTGKRWPVLGRRLHEEFPYIEAEVRYAVREYACTAVDVIGRRMRLSFLNVQAAYECLPKVVDIMAEELKWSKERKEQELKKAKEFLDIEMGGDVNKESQKKIPMTFTTSEVDQYIQKFQAIDKDRKGYISVVDLRRSLKAAGESVSELQLREMLNEVDLNKNGQIELSEYLELMNAIKTGSIAGSRLAQVVDVEYSRTLTVDRSGGGL</sequence>
<dbReference type="GO" id="GO:0004368">
    <property type="term" value="F:glycerol-3-phosphate dehydrogenase (quinone) activity"/>
    <property type="evidence" value="ECO:0007669"/>
    <property type="project" value="UniProtKB-EC"/>
</dbReference>
<dbReference type="InterPro" id="IPR006076">
    <property type="entry name" value="FAD-dep_OxRdtase"/>
</dbReference>
<dbReference type="InterPro" id="IPR018247">
    <property type="entry name" value="EF_Hand_1_Ca_BS"/>
</dbReference>
<dbReference type="Gene3D" id="1.10.8.870">
    <property type="entry name" value="Alpha-glycerophosphate oxidase, cap domain"/>
    <property type="match status" value="1"/>
</dbReference>
<dbReference type="SUPFAM" id="SSF51905">
    <property type="entry name" value="FAD/NAD(P)-binding domain"/>
    <property type="match status" value="1"/>
</dbReference>
<dbReference type="GO" id="GO:0006072">
    <property type="term" value="P:glycerol-3-phosphate metabolic process"/>
    <property type="evidence" value="ECO:0007669"/>
    <property type="project" value="UniProtKB-UniRule"/>
</dbReference>
<dbReference type="AlphaFoldDB" id="A0A131YY95"/>
<keyword evidence="8" id="KW-0677">Repeat</keyword>
<dbReference type="Gene3D" id="3.50.50.60">
    <property type="entry name" value="FAD/NAD(P)-binding domain"/>
    <property type="match status" value="1"/>
</dbReference>
<feature type="domain" description="EF-hand" evidence="15">
    <location>
        <begin position="661"/>
        <end position="696"/>
    </location>
</feature>
<evidence type="ECO:0000256" key="9">
    <source>
        <dbReference type="ARBA" id="ARBA00022827"/>
    </source>
</evidence>
<dbReference type="PROSITE" id="PS50222">
    <property type="entry name" value="EF_HAND_2"/>
    <property type="match status" value="2"/>
</dbReference>
<evidence type="ECO:0000256" key="10">
    <source>
        <dbReference type="ARBA" id="ARBA00022837"/>
    </source>
</evidence>
<keyword evidence="6 14" id="KW-0285">Flavoprotein</keyword>